<evidence type="ECO:0000256" key="1">
    <source>
        <dbReference type="SAM" id="MobiDB-lite"/>
    </source>
</evidence>
<comment type="caution">
    <text evidence="2">The sequence shown here is derived from an EMBL/GenBank/DDBJ whole genome shotgun (WGS) entry which is preliminary data.</text>
</comment>
<dbReference type="Proteomes" id="UP001445335">
    <property type="component" value="Unassembled WGS sequence"/>
</dbReference>
<evidence type="ECO:0000313" key="3">
    <source>
        <dbReference type="Proteomes" id="UP001445335"/>
    </source>
</evidence>
<feature type="compositionally biased region" description="Gly residues" evidence="1">
    <location>
        <begin position="72"/>
        <end position="81"/>
    </location>
</feature>
<dbReference type="EMBL" id="JALJOU010000114">
    <property type="protein sequence ID" value="KAK9820767.1"/>
    <property type="molecule type" value="Genomic_DNA"/>
</dbReference>
<organism evidence="2 3">
    <name type="scientific">Elliptochloris bilobata</name>
    <dbReference type="NCBI Taxonomy" id="381761"/>
    <lineage>
        <taxon>Eukaryota</taxon>
        <taxon>Viridiplantae</taxon>
        <taxon>Chlorophyta</taxon>
        <taxon>core chlorophytes</taxon>
        <taxon>Trebouxiophyceae</taxon>
        <taxon>Trebouxiophyceae incertae sedis</taxon>
        <taxon>Elliptochloris clade</taxon>
        <taxon>Elliptochloris</taxon>
    </lineage>
</organism>
<reference evidence="2 3" key="1">
    <citation type="journal article" date="2024" name="Nat. Commun.">
        <title>Phylogenomics reveals the evolutionary origins of lichenization in chlorophyte algae.</title>
        <authorList>
            <person name="Puginier C."/>
            <person name="Libourel C."/>
            <person name="Otte J."/>
            <person name="Skaloud P."/>
            <person name="Haon M."/>
            <person name="Grisel S."/>
            <person name="Petersen M."/>
            <person name="Berrin J.G."/>
            <person name="Delaux P.M."/>
            <person name="Dal Grande F."/>
            <person name="Keller J."/>
        </authorList>
    </citation>
    <scope>NUCLEOTIDE SEQUENCE [LARGE SCALE GENOMIC DNA]</scope>
    <source>
        <strain evidence="2 3">SAG 245.80</strain>
    </source>
</reference>
<gene>
    <name evidence="2" type="ORF">WJX81_008500</name>
</gene>
<dbReference type="AlphaFoldDB" id="A0AAW1QH27"/>
<accession>A0AAW1QH27</accession>
<sequence>MQGQHELWDDMDPRQDGRALPGLGEAPAGGQAGPACALASFNRPVNTMCHDVKALLLAAQGRYASSREEWGRGGGRGGGRGAAASGIV</sequence>
<protein>
    <submittedName>
        <fullName evidence="2">Uncharacterized protein</fullName>
    </submittedName>
</protein>
<feature type="compositionally biased region" description="Basic and acidic residues" evidence="1">
    <location>
        <begin position="1"/>
        <end position="17"/>
    </location>
</feature>
<name>A0AAW1QH27_9CHLO</name>
<feature type="region of interest" description="Disordered" evidence="1">
    <location>
        <begin position="66"/>
        <end position="88"/>
    </location>
</feature>
<evidence type="ECO:0000313" key="2">
    <source>
        <dbReference type="EMBL" id="KAK9820767.1"/>
    </source>
</evidence>
<feature type="compositionally biased region" description="Low complexity" evidence="1">
    <location>
        <begin position="18"/>
        <end position="32"/>
    </location>
</feature>
<keyword evidence="3" id="KW-1185">Reference proteome</keyword>
<proteinExistence type="predicted"/>
<feature type="region of interest" description="Disordered" evidence="1">
    <location>
        <begin position="1"/>
        <end position="32"/>
    </location>
</feature>